<name>A0AAV4EMX3_9GAST</name>
<proteinExistence type="predicted"/>
<reference evidence="2 3" key="1">
    <citation type="journal article" date="2021" name="Elife">
        <title>Chloroplast acquisition without the gene transfer in kleptoplastic sea slugs, Plakobranchus ocellatus.</title>
        <authorList>
            <person name="Maeda T."/>
            <person name="Takahashi S."/>
            <person name="Yoshida T."/>
            <person name="Shimamura S."/>
            <person name="Takaki Y."/>
            <person name="Nagai Y."/>
            <person name="Toyoda A."/>
            <person name="Suzuki Y."/>
            <person name="Arimoto A."/>
            <person name="Ishii H."/>
            <person name="Satoh N."/>
            <person name="Nishiyama T."/>
            <person name="Hasebe M."/>
            <person name="Maruyama T."/>
            <person name="Minagawa J."/>
            <person name="Obokata J."/>
            <person name="Shigenobu S."/>
        </authorList>
    </citation>
    <scope>NUCLEOTIDE SEQUENCE [LARGE SCALE GENOMIC DNA]</scope>
</reference>
<feature type="region of interest" description="Disordered" evidence="1">
    <location>
        <begin position="1"/>
        <end position="30"/>
    </location>
</feature>
<organism evidence="2 3">
    <name type="scientific">Elysia marginata</name>
    <dbReference type="NCBI Taxonomy" id="1093978"/>
    <lineage>
        <taxon>Eukaryota</taxon>
        <taxon>Metazoa</taxon>
        <taxon>Spiralia</taxon>
        <taxon>Lophotrochozoa</taxon>
        <taxon>Mollusca</taxon>
        <taxon>Gastropoda</taxon>
        <taxon>Heterobranchia</taxon>
        <taxon>Euthyneura</taxon>
        <taxon>Panpulmonata</taxon>
        <taxon>Sacoglossa</taxon>
        <taxon>Placobranchoidea</taxon>
        <taxon>Plakobranchidae</taxon>
        <taxon>Elysia</taxon>
    </lineage>
</organism>
<evidence type="ECO:0000256" key="1">
    <source>
        <dbReference type="SAM" id="MobiDB-lite"/>
    </source>
</evidence>
<sequence>MVAKATKETSEAAGTAEAARTKAMGGLTNKEATTTATEQVVVEGGAMVTAITAGTMVATATEGETSTGRWTVATSLTLLAVIAGWEGEEEVEAITIIITQGNTTRTGADSSRITVKGRGTDRTSNFTTRVKPSEAHPPSLSLSQCISVLASITSVIFDLGAPPSSVLEVIVSEPGFLSVSLHRHGSRVWLPWQREARVYGSGPARQQLSFPLWRSYAFSSPKASASCDTSGGLNPSKLR</sequence>
<evidence type="ECO:0000313" key="2">
    <source>
        <dbReference type="EMBL" id="GFR62398.1"/>
    </source>
</evidence>
<feature type="compositionally biased region" description="Basic and acidic residues" evidence="1">
    <location>
        <begin position="1"/>
        <end position="10"/>
    </location>
</feature>
<dbReference type="EMBL" id="BMAT01010882">
    <property type="protein sequence ID" value="GFR62398.1"/>
    <property type="molecule type" value="Genomic_DNA"/>
</dbReference>
<accession>A0AAV4EMX3</accession>
<protein>
    <submittedName>
        <fullName evidence="2">Uncharacterized protein</fullName>
    </submittedName>
</protein>
<keyword evidence="3" id="KW-1185">Reference proteome</keyword>
<gene>
    <name evidence="2" type="ORF">ElyMa_005454900</name>
</gene>
<evidence type="ECO:0000313" key="3">
    <source>
        <dbReference type="Proteomes" id="UP000762676"/>
    </source>
</evidence>
<dbReference type="Proteomes" id="UP000762676">
    <property type="component" value="Unassembled WGS sequence"/>
</dbReference>
<dbReference type="AlphaFoldDB" id="A0AAV4EMX3"/>
<comment type="caution">
    <text evidence="2">The sequence shown here is derived from an EMBL/GenBank/DDBJ whole genome shotgun (WGS) entry which is preliminary data.</text>
</comment>
<feature type="compositionally biased region" description="Low complexity" evidence="1">
    <location>
        <begin position="11"/>
        <end position="23"/>
    </location>
</feature>